<keyword evidence="2" id="KW-1185">Reference proteome</keyword>
<protein>
    <submittedName>
        <fullName evidence="1">Uncharacterized protein</fullName>
    </submittedName>
</protein>
<dbReference type="EMBL" id="CAJZBQ010000021">
    <property type="protein sequence ID" value="CAG9319150.1"/>
    <property type="molecule type" value="Genomic_DNA"/>
</dbReference>
<dbReference type="Proteomes" id="UP001162131">
    <property type="component" value="Unassembled WGS sequence"/>
</dbReference>
<organism evidence="1 2">
    <name type="scientific">Blepharisma stoltei</name>
    <dbReference type="NCBI Taxonomy" id="1481888"/>
    <lineage>
        <taxon>Eukaryota</taxon>
        <taxon>Sar</taxon>
        <taxon>Alveolata</taxon>
        <taxon>Ciliophora</taxon>
        <taxon>Postciliodesmatophora</taxon>
        <taxon>Heterotrichea</taxon>
        <taxon>Heterotrichida</taxon>
        <taxon>Blepharismidae</taxon>
        <taxon>Blepharisma</taxon>
    </lineage>
</organism>
<evidence type="ECO:0000313" key="2">
    <source>
        <dbReference type="Proteomes" id="UP001162131"/>
    </source>
</evidence>
<reference evidence="1" key="1">
    <citation type="submission" date="2021-09" db="EMBL/GenBank/DDBJ databases">
        <authorList>
            <consortium name="AG Swart"/>
            <person name="Singh M."/>
            <person name="Singh A."/>
            <person name="Seah K."/>
            <person name="Emmerich C."/>
        </authorList>
    </citation>
    <scope>NUCLEOTIDE SEQUENCE</scope>
    <source>
        <strain evidence="1">ATCC30299</strain>
    </source>
</reference>
<gene>
    <name evidence="1" type="ORF">BSTOLATCC_MIC22495</name>
</gene>
<name>A0AAU9J1E3_9CILI</name>
<proteinExistence type="predicted"/>
<evidence type="ECO:0000313" key="1">
    <source>
        <dbReference type="EMBL" id="CAG9319150.1"/>
    </source>
</evidence>
<dbReference type="AlphaFoldDB" id="A0AAU9J1E3"/>
<sequence>MQRPAHLHRECSLRSESSKQYLSVTLLKISTFDLFYAFDAFFHLDLSQKYFESSKQKSLESLNFGRFKEKFS</sequence>
<comment type="caution">
    <text evidence="1">The sequence shown here is derived from an EMBL/GenBank/DDBJ whole genome shotgun (WGS) entry which is preliminary data.</text>
</comment>
<accession>A0AAU9J1E3</accession>